<sequence>MPASDDFPGDFPGDLDALHWDERGDAVTATFEAGLDDAGRAAWGAEAGHTRVRYHVRFAGVADLRVAGFDHRLPLRLAVIADGARVGVEVSGAGTDVRFTSAPPEHVGHRTFTAAAP</sequence>
<dbReference type="EMBL" id="CP023445">
    <property type="protein sequence ID" value="ATE55727.1"/>
    <property type="molecule type" value="Genomic_DNA"/>
</dbReference>
<organism evidence="1 2">
    <name type="scientific">Actinosynnema pretiosum</name>
    <dbReference type="NCBI Taxonomy" id="42197"/>
    <lineage>
        <taxon>Bacteria</taxon>
        <taxon>Bacillati</taxon>
        <taxon>Actinomycetota</taxon>
        <taxon>Actinomycetes</taxon>
        <taxon>Pseudonocardiales</taxon>
        <taxon>Pseudonocardiaceae</taxon>
        <taxon>Actinosynnema</taxon>
    </lineage>
</organism>
<evidence type="ECO:0000313" key="1">
    <source>
        <dbReference type="EMBL" id="ATE55727.1"/>
    </source>
</evidence>
<evidence type="ECO:0000313" key="2">
    <source>
        <dbReference type="Proteomes" id="UP000218505"/>
    </source>
</evidence>
<protein>
    <submittedName>
        <fullName evidence="1">Uncharacterized protein</fullName>
    </submittedName>
</protein>
<dbReference type="KEGG" id="apre:CNX65_22575"/>
<dbReference type="AlphaFoldDB" id="A0A290Z9P0"/>
<keyword evidence="2" id="KW-1185">Reference proteome</keyword>
<dbReference type="Proteomes" id="UP000218505">
    <property type="component" value="Chromosome"/>
</dbReference>
<name>A0A290Z9P0_9PSEU</name>
<proteinExistence type="predicted"/>
<gene>
    <name evidence="1" type="ORF">CNX65_22575</name>
</gene>
<accession>A0A290Z9P0</accession>
<dbReference type="RefSeq" id="WP_096495558.1">
    <property type="nucleotide sequence ID" value="NZ_CP023445.1"/>
</dbReference>
<reference evidence="1" key="1">
    <citation type="submission" date="2017-09" db="EMBL/GenBank/DDBJ databases">
        <title>Complete Genome Sequence of ansamitocin-producing Bacterium Actinosynnema pretiosum X47.</title>
        <authorList>
            <person name="Cao G."/>
            <person name="Zong G."/>
            <person name="Zhong C."/>
            <person name="Fu J."/>
        </authorList>
    </citation>
    <scope>NUCLEOTIDE SEQUENCE [LARGE SCALE GENOMIC DNA]</scope>
    <source>
        <strain evidence="1">X47</strain>
    </source>
</reference>